<dbReference type="PANTHER" id="PTHR34574:SF5">
    <property type="entry name" value="CALCIUM-BINDING EF-HAND FAMILY PROTEIN"/>
    <property type="match status" value="1"/>
</dbReference>
<keyword evidence="4" id="KW-1185">Reference proteome</keyword>
<dbReference type="Pfam" id="PF13499">
    <property type="entry name" value="EF-hand_7"/>
    <property type="match status" value="1"/>
</dbReference>
<dbReference type="eggNOG" id="ENOG502RZ8B">
    <property type="taxonomic scope" value="Eukaryota"/>
</dbReference>
<dbReference type="Gramene" id="KJB16488">
    <property type="protein sequence ID" value="KJB16488"/>
    <property type="gene ID" value="B456_002G232400"/>
</dbReference>
<accession>A0A0D2NRW8</accession>
<dbReference type="STRING" id="29730.A0A0D2NRW8"/>
<dbReference type="KEGG" id="gra:105787354"/>
<dbReference type="OMA" id="FTWRVND"/>
<dbReference type="EMBL" id="CM001741">
    <property type="protein sequence ID" value="KJB16488.1"/>
    <property type="molecule type" value="Genomic_DNA"/>
</dbReference>
<organism evidence="3 4">
    <name type="scientific">Gossypium raimondii</name>
    <name type="common">Peruvian cotton</name>
    <name type="synonym">Gossypium klotzschianum subsp. raimondii</name>
    <dbReference type="NCBI Taxonomy" id="29730"/>
    <lineage>
        <taxon>Eukaryota</taxon>
        <taxon>Viridiplantae</taxon>
        <taxon>Streptophyta</taxon>
        <taxon>Embryophyta</taxon>
        <taxon>Tracheophyta</taxon>
        <taxon>Spermatophyta</taxon>
        <taxon>Magnoliopsida</taxon>
        <taxon>eudicotyledons</taxon>
        <taxon>Gunneridae</taxon>
        <taxon>Pentapetalae</taxon>
        <taxon>rosids</taxon>
        <taxon>malvids</taxon>
        <taxon>Malvales</taxon>
        <taxon>Malvaceae</taxon>
        <taxon>Malvoideae</taxon>
        <taxon>Gossypium</taxon>
    </lineage>
</organism>
<dbReference type="SMART" id="SM00054">
    <property type="entry name" value="EFh"/>
    <property type="match status" value="2"/>
</dbReference>
<evidence type="ECO:0000256" key="1">
    <source>
        <dbReference type="ARBA" id="ARBA00022837"/>
    </source>
</evidence>
<name>A0A0D2NRW8_GOSRA</name>
<dbReference type="SUPFAM" id="SSF47473">
    <property type="entry name" value="EF-hand"/>
    <property type="match status" value="1"/>
</dbReference>
<dbReference type="OrthoDB" id="186625at2759"/>
<evidence type="ECO:0000313" key="3">
    <source>
        <dbReference type="EMBL" id="KJB16488.1"/>
    </source>
</evidence>
<dbReference type="PANTHER" id="PTHR34574">
    <property type="entry name" value="CALCIUM-BINDING EF-HAND FAMILY PROTEIN-RELATED"/>
    <property type="match status" value="1"/>
</dbReference>
<feature type="domain" description="EF-hand" evidence="2">
    <location>
        <begin position="20"/>
        <end position="55"/>
    </location>
</feature>
<dbReference type="InterPro" id="IPR002048">
    <property type="entry name" value="EF_hand_dom"/>
</dbReference>
<dbReference type="PROSITE" id="PS00018">
    <property type="entry name" value="EF_HAND_1"/>
    <property type="match status" value="2"/>
</dbReference>
<evidence type="ECO:0000313" key="4">
    <source>
        <dbReference type="Proteomes" id="UP000032304"/>
    </source>
</evidence>
<feature type="domain" description="EF-hand" evidence="2">
    <location>
        <begin position="69"/>
        <end position="104"/>
    </location>
</feature>
<dbReference type="InterPro" id="IPR011992">
    <property type="entry name" value="EF-hand-dom_pair"/>
</dbReference>
<proteinExistence type="predicted"/>
<dbReference type="InterPro" id="IPR018247">
    <property type="entry name" value="EF_Hand_1_Ca_BS"/>
</dbReference>
<keyword evidence="1" id="KW-0106">Calcium</keyword>
<sequence>MGVVIIDGSTVKNFVTDEEHFNKSMDESFAALDLNEDGVLCRSELRKAFESLRLIESHFGVDVATTPEELNQLYDSIFDKFDLDGSNTIDPQEFKSEMKKILLAIADGLGSCPIQMALEDDDRSNFLKKAADLEAAKLVANHGDGS</sequence>
<gene>
    <name evidence="3" type="ORF">B456_002G232400</name>
</gene>
<evidence type="ECO:0000259" key="2">
    <source>
        <dbReference type="PROSITE" id="PS50222"/>
    </source>
</evidence>
<dbReference type="PROSITE" id="PS50222">
    <property type="entry name" value="EF_HAND_2"/>
    <property type="match status" value="2"/>
</dbReference>
<reference evidence="3 4" key="1">
    <citation type="journal article" date="2012" name="Nature">
        <title>Repeated polyploidization of Gossypium genomes and the evolution of spinnable cotton fibres.</title>
        <authorList>
            <person name="Paterson A.H."/>
            <person name="Wendel J.F."/>
            <person name="Gundlach H."/>
            <person name="Guo H."/>
            <person name="Jenkins J."/>
            <person name="Jin D."/>
            <person name="Llewellyn D."/>
            <person name="Showmaker K.C."/>
            <person name="Shu S."/>
            <person name="Udall J."/>
            <person name="Yoo M.J."/>
            <person name="Byers R."/>
            <person name="Chen W."/>
            <person name="Doron-Faigenboim A."/>
            <person name="Duke M.V."/>
            <person name="Gong L."/>
            <person name="Grimwood J."/>
            <person name="Grover C."/>
            <person name="Grupp K."/>
            <person name="Hu G."/>
            <person name="Lee T.H."/>
            <person name="Li J."/>
            <person name="Lin L."/>
            <person name="Liu T."/>
            <person name="Marler B.S."/>
            <person name="Page J.T."/>
            <person name="Roberts A.W."/>
            <person name="Romanel E."/>
            <person name="Sanders W.S."/>
            <person name="Szadkowski E."/>
            <person name="Tan X."/>
            <person name="Tang H."/>
            <person name="Xu C."/>
            <person name="Wang J."/>
            <person name="Wang Z."/>
            <person name="Zhang D."/>
            <person name="Zhang L."/>
            <person name="Ashrafi H."/>
            <person name="Bedon F."/>
            <person name="Bowers J.E."/>
            <person name="Brubaker C.L."/>
            <person name="Chee P.W."/>
            <person name="Das S."/>
            <person name="Gingle A.R."/>
            <person name="Haigler C.H."/>
            <person name="Harker D."/>
            <person name="Hoffmann L.V."/>
            <person name="Hovav R."/>
            <person name="Jones D.C."/>
            <person name="Lemke C."/>
            <person name="Mansoor S."/>
            <person name="ur Rahman M."/>
            <person name="Rainville L.N."/>
            <person name="Rambani A."/>
            <person name="Reddy U.K."/>
            <person name="Rong J.K."/>
            <person name="Saranga Y."/>
            <person name="Scheffler B.E."/>
            <person name="Scheffler J.A."/>
            <person name="Stelly D.M."/>
            <person name="Triplett B.A."/>
            <person name="Van Deynze A."/>
            <person name="Vaslin M.F."/>
            <person name="Waghmare V.N."/>
            <person name="Walford S.A."/>
            <person name="Wright R.J."/>
            <person name="Zaki E.A."/>
            <person name="Zhang T."/>
            <person name="Dennis E.S."/>
            <person name="Mayer K.F."/>
            <person name="Peterson D.G."/>
            <person name="Rokhsar D.S."/>
            <person name="Wang X."/>
            <person name="Schmutz J."/>
        </authorList>
    </citation>
    <scope>NUCLEOTIDE SEQUENCE [LARGE SCALE GENOMIC DNA]</scope>
</reference>
<dbReference type="GO" id="GO:0005509">
    <property type="term" value="F:calcium ion binding"/>
    <property type="evidence" value="ECO:0007669"/>
    <property type="project" value="InterPro"/>
</dbReference>
<protein>
    <recommendedName>
        <fullName evidence="2">EF-hand domain-containing protein</fullName>
    </recommendedName>
</protein>
<dbReference type="Gene3D" id="1.10.238.10">
    <property type="entry name" value="EF-hand"/>
    <property type="match status" value="1"/>
</dbReference>
<dbReference type="Proteomes" id="UP000032304">
    <property type="component" value="Chromosome 2"/>
</dbReference>
<dbReference type="AlphaFoldDB" id="A0A0D2NRW8"/>